<reference evidence="3 4" key="1">
    <citation type="submission" date="2019-04" db="EMBL/GenBank/DDBJ databases">
        <title>Lysinibacillus genome sequencing.</title>
        <authorList>
            <person name="Dunlap C."/>
        </authorList>
    </citation>
    <scope>NUCLEOTIDE SEQUENCE [LARGE SCALE GENOMIC DNA]</scope>
    <source>
        <strain evidence="3 4">CCTCC AB 2010389</strain>
    </source>
</reference>
<dbReference type="EMBL" id="SZPU01000055">
    <property type="protein sequence ID" value="TKI66872.1"/>
    <property type="molecule type" value="Genomic_DNA"/>
</dbReference>
<proteinExistence type="predicted"/>
<evidence type="ECO:0000259" key="2">
    <source>
        <dbReference type="Pfam" id="PF13556"/>
    </source>
</evidence>
<dbReference type="Gene3D" id="1.10.10.2840">
    <property type="entry name" value="PucR C-terminal helix-turn-helix domain"/>
    <property type="match status" value="1"/>
</dbReference>
<dbReference type="RefSeq" id="WP_107896099.1">
    <property type="nucleotide sequence ID" value="NZ_PYWM01000017.1"/>
</dbReference>
<dbReference type="PANTHER" id="PTHR33744">
    <property type="entry name" value="CARBOHYDRATE DIACID REGULATOR"/>
    <property type="match status" value="1"/>
</dbReference>
<accession>A0A4U2Z0W3</accession>
<dbReference type="Proteomes" id="UP000308744">
    <property type="component" value="Unassembled WGS sequence"/>
</dbReference>
<comment type="caution">
    <text evidence="3">The sequence shown here is derived from an EMBL/GenBank/DDBJ whole genome shotgun (WGS) entry which is preliminary data.</text>
</comment>
<name>A0A4U2Z0W3_9BACI</name>
<dbReference type="InterPro" id="IPR025736">
    <property type="entry name" value="PucR_C-HTH_dom"/>
</dbReference>
<dbReference type="InterPro" id="IPR042070">
    <property type="entry name" value="PucR_C-HTH_sf"/>
</dbReference>
<feature type="domain" description="Purine catabolism PurC-like" evidence="1">
    <location>
        <begin position="7"/>
        <end position="124"/>
    </location>
</feature>
<gene>
    <name evidence="3" type="ORF">FC756_14145</name>
</gene>
<dbReference type="Pfam" id="PF07905">
    <property type="entry name" value="PucR"/>
    <property type="match status" value="1"/>
</dbReference>
<dbReference type="Pfam" id="PF13556">
    <property type="entry name" value="HTH_30"/>
    <property type="match status" value="1"/>
</dbReference>
<evidence type="ECO:0000259" key="1">
    <source>
        <dbReference type="Pfam" id="PF07905"/>
    </source>
</evidence>
<dbReference type="InterPro" id="IPR051448">
    <property type="entry name" value="CdaR-like_regulators"/>
</dbReference>
<evidence type="ECO:0000313" key="3">
    <source>
        <dbReference type="EMBL" id="TKI66872.1"/>
    </source>
</evidence>
<dbReference type="PANTHER" id="PTHR33744:SF1">
    <property type="entry name" value="DNA-BINDING TRANSCRIPTIONAL ACTIVATOR ADER"/>
    <property type="match status" value="1"/>
</dbReference>
<keyword evidence="4" id="KW-1185">Reference proteome</keyword>
<sequence length="542" mass="62358">MFITISDVLNMEGFEDVEVLAGEAGLSRRVENVYFMEVPDIYAYIDQNGLLLTTLYPVADKPEHIETLIPKLAELNLAGIAIKPGRYVAEIPTIMVEQANELGIPLMKLPDGANLSTLTNQVLTKFLDVKTSLLEFRNKMHQQLLELLLEGTDVNKFVHSIASLVNAPVLLLNNDFEYVGSSLQNEHKISIQHKAYNSDSSKRTFSVQVDDNVYDKNDLFIQCIFAGGNDYGFLVILLEKEKNLTEDLIIAIEQASFIIAFLFQTEQTLLQKERNHLSSFVRDIFHNQYTSQTEMIEKAKVFRWNLQFPLVLVSIKTNEKDSEKKLAIFHKMLDSGLIEGSASEIVDVPIENCKVLYINDSLVCFISLVSEKNVRKKLQNLGDTILTLFEKNGNLGVSISDTVHHFNQMKEYYDNSTLVFQVYKEHLQKQSYVHFYGDIGLFRLFHYVDNLYMLEDFVTEKLGKVFEYDKKKNTNLLETLKYYIKNNTNVQKTAEDMFVHYNTMRYRINKLKELGIDGEDGFELTEISLAYQLHQYLQLKKG</sequence>
<evidence type="ECO:0000313" key="4">
    <source>
        <dbReference type="Proteomes" id="UP000308744"/>
    </source>
</evidence>
<organism evidence="3 4">
    <name type="scientific">Lysinibacillus mangiferihumi</name>
    <dbReference type="NCBI Taxonomy" id="1130819"/>
    <lineage>
        <taxon>Bacteria</taxon>
        <taxon>Bacillati</taxon>
        <taxon>Bacillota</taxon>
        <taxon>Bacilli</taxon>
        <taxon>Bacillales</taxon>
        <taxon>Bacillaceae</taxon>
        <taxon>Lysinibacillus</taxon>
    </lineage>
</organism>
<dbReference type="AlphaFoldDB" id="A0A4U2Z0W3"/>
<protein>
    <submittedName>
        <fullName evidence="3">PucR family transcriptional regulator</fullName>
    </submittedName>
</protein>
<feature type="domain" description="PucR C-terminal helix-turn-helix" evidence="2">
    <location>
        <begin position="476"/>
        <end position="532"/>
    </location>
</feature>
<dbReference type="InterPro" id="IPR012914">
    <property type="entry name" value="PucR_dom"/>
</dbReference>